<evidence type="ECO:0000256" key="10">
    <source>
        <dbReference type="SAM" id="MobiDB-lite"/>
    </source>
</evidence>
<sequence>MIVHPPLFTCDKTPVVGKKGVVVANHPMGAAAGAEMLAAGGNAFDAAAATLLALTVVEPMMVGVMGGGLSHLRLASGEHIVIDALSCAAASMTPEIYEPLGDEGPRYMDAVGRRNLVGPTAVAVPGNLLGWHAMQTRFGKLPFADVVAPAIRLAKSGFQVTHYLSGAINENGEDLLADPVMRSLFLPDGRALPVGSRLRQPVYGEALELIAADGASALHGGALGEALVRRIASGDDPGWLTEADLRDYRTVDRAPIVGRYRGFDIVGPPPPASSGVHVAQMLNMLEEFDVAAMGFGSVESLRVLTEIIKIAFEDRRRFSGDPAFVDVPVARLTAKDYARDCVARLHGAGGALADIPAYGRESADTTHVTVADGEGNVVAATHTINGLFGARFMDPETGIIPNNYMSNFDPHPGHALSIQPGKRVPTSMAPMMVLRDGAPRFALGMPGGLRIFPSVFQAIVNLLDHGMSLQEAVEAPRLWTQGAEVEIEPAYRLREDALAQSGYDVRQKPHIGGGMNAIGFRADGAMEGAACWRADGVAIALGGGLAKPGVRFWPDRAPESAAKETTEDDGTGASAGKQ</sequence>
<comment type="caution">
    <text evidence="11">The sequence shown here is derived from an EMBL/GenBank/DDBJ whole genome shotgun (WGS) entry which is preliminary data.</text>
</comment>
<keyword evidence="9" id="KW-0317">Glutathione biosynthesis</keyword>
<comment type="pathway">
    <text evidence="9">Sulfur metabolism; glutathione metabolism.</text>
</comment>
<dbReference type="Gene3D" id="1.10.246.130">
    <property type="match status" value="1"/>
</dbReference>
<comment type="catalytic activity">
    <reaction evidence="8 9">
        <text>an N-terminal (5-L-glutamyl)-[peptide] + an alpha-amino acid = 5-L-glutamyl amino acid + an N-terminal L-alpha-aminoacyl-[peptide]</text>
        <dbReference type="Rhea" id="RHEA:23904"/>
        <dbReference type="Rhea" id="RHEA-COMP:9780"/>
        <dbReference type="Rhea" id="RHEA-COMP:9795"/>
        <dbReference type="ChEBI" id="CHEBI:77644"/>
        <dbReference type="ChEBI" id="CHEBI:78597"/>
        <dbReference type="ChEBI" id="CHEBI:78599"/>
        <dbReference type="ChEBI" id="CHEBI:78608"/>
        <dbReference type="EC" id="2.3.2.2"/>
    </reaction>
</comment>
<feature type="region of interest" description="Disordered" evidence="10">
    <location>
        <begin position="552"/>
        <end position="578"/>
    </location>
</feature>
<dbReference type="PRINTS" id="PR01210">
    <property type="entry name" value="GGTRANSPTASE"/>
</dbReference>
<evidence type="ECO:0000256" key="7">
    <source>
        <dbReference type="ARBA" id="ARBA00023315"/>
    </source>
</evidence>
<dbReference type="Proteomes" id="UP000664771">
    <property type="component" value="Unassembled WGS sequence"/>
</dbReference>
<evidence type="ECO:0000256" key="3">
    <source>
        <dbReference type="ARBA" id="ARBA00009381"/>
    </source>
</evidence>
<dbReference type="InterPro" id="IPR055262">
    <property type="entry name" value="GGT_CS"/>
</dbReference>
<evidence type="ECO:0000256" key="8">
    <source>
        <dbReference type="ARBA" id="ARBA00047417"/>
    </source>
</evidence>
<dbReference type="EC" id="2.3.2.2" evidence="9"/>
<comment type="similarity">
    <text evidence="3 9">Belongs to the gamma-glutamyltransferase family.</text>
</comment>
<dbReference type="GO" id="GO:0103068">
    <property type="term" value="F:leukotriene C4 gamma-glutamyl transferase activity"/>
    <property type="evidence" value="ECO:0007669"/>
    <property type="project" value="UniProtKB-EC"/>
</dbReference>
<comment type="catalytic activity">
    <reaction evidence="2 9">
        <text>glutathione + H2O = L-cysteinylglycine + L-glutamate</text>
        <dbReference type="Rhea" id="RHEA:28807"/>
        <dbReference type="ChEBI" id="CHEBI:15377"/>
        <dbReference type="ChEBI" id="CHEBI:29985"/>
        <dbReference type="ChEBI" id="CHEBI:57925"/>
        <dbReference type="ChEBI" id="CHEBI:61694"/>
        <dbReference type="EC" id="3.4.19.13"/>
    </reaction>
</comment>
<keyword evidence="12" id="KW-1185">Reference proteome</keyword>
<dbReference type="PANTHER" id="PTHR43199">
    <property type="entry name" value="GLUTATHIONE HYDROLASE"/>
    <property type="match status" value="1"/>
</dbReference>
<evidence type="ECO:0000256" key="9">
    <source>
        <dbReference type="RuleBase" id="RU368036"/>
    </source>
</evidence>
<keyword evidence="6 9" id="KW-0865">Zymogen</keyword>
<dbReference type="Gene3D" id="3.60.20.40">
    <property type="match status" value="1"/>
</dbReference>
<dbReference type="EMBL" id="JAFVMF010000004">
    <property type="protein sequence ID" value="MBO1359033.1"/>
    <property type="molecule type" value="Genomic_DNA"/>
</dbReference>
<dbReference type="PROSITE" id="PS00462">
    <property type="entry name" value="G_GLU_TRANSPEPTIDASE"/>
    <property type="match status" value="1"/>
</dbReference>
<dbReference type="InterPro" id="IPR043137">
    <property type="entry name" value="GGT_ssub_C"/>
</dbReference>
<dbReference type="SUPFAM" id="SSF56235">
    <property type="entry name" value="N-terminal nucleophile aminohydrolases (Ntn hydrolases)"/>
    <property type="match status" value="1"/>
</dbReference>
<organism evidence="11 12">
    <name type="scientific">Acetobacter sacchari</name>
    <dbReference type="NCBI Taxonomy" id="2661687"/>
    <lineage>
        <taxon>Bacteria</taxon>
        <taxon>Pseudomonadati</taxon>
        <taxon>Pseudomonadota</taxon>
        <taxon>Alphaproteobacteria</taxon>
        <taxon>Acetobacterales</taxon>
        <taxon>Acetobacteraceae</taxon>
        <taxon>Acetobacter</taxon>
    </lineage>
</organism>
<comment type="PTM">
    <text evidence="9">Cleaved by autocatalysis into a large and a small subunit.</text>
</comment>
<gene>
    <name evidence="11" type="primary">ggt</name>
    <name evidence="11" type="ORF">J2D73_04365</name>
</gene>
<evidence type="ECO:0000256" key="6">
    <source>
        <dbReference type="ARBA" id="ARBA00023145"/>
    </source>
</evidence>
<evidence type="ECO:0000256" key="5">
    <source>
        <dbReference type="ARBA" id="ARBA00022801"/>
    </source>
</evidence>
<accession>A0ABS3LT05</accession>
<evidence type="ECO:0000313" key="12">
    <source>
        <dbReference type="Proteomes" id="UP000664771"/>
    </source>
</evidence>
<comment type="subunit">
    <text evidence="9">This enzyme consists of two polypeptide chains, which are synthesized in precursor form from a single polypeptide.</text>
</comment>
<evidence type="ECO:0000256" key="1">
    <source>
        <dbReference type="ARBA" id="ARBA00001049"/>
    </source>
</evidence>
<evidence type="ECO:0000313" key="11">
    <source>
        <dbReference type="EMBL" id="MBO1359033.1"/>
    </source>
</evidence>
<feature type="compositionally biased region" description="Basic and acidic residues" evidence="10">
    <location>
        <begin position="553"/>
        <end position="565"/>
    </location>
</feature>
<dbReference type="InterPro" id="IPR000101">
    <property type="entry name" value="GGT_peptidase"/>
</dbReference>
<dbReference type="InterPro" id="IPR051792">
    <property type="entry name" value="GGT_bact"/>
</dbReference>
<keyword evidence="7 9" id="KW-0012">Acyltransferase</keyword>
<dbReference type="InterPro" id="IPR043138">
    <property type="entry name" value="GGT_lsub"/>
</dbReference>
<keyword evidence="5 9" id="KW-0378">Hydrolase</keyword>
<dbReference type="PANTHER" id="PTHR43199:SF1">
    <property type="entry name" value="GLUTATHIONE HYDROLASE PROENZYME"/>
    <property type="match status" value="1"/>
</dbReference>
<protein>
    <recommendedName>
        <fullName evidence="9">Glutathione hydrolase proenzyme</fullName>
        <ecNumber evidence="9">2.3.2.2</ecNumber>
        <ecNumber evidence="9">3.4.19.13</ecNumber>
    </recommendedName>
    <component>
        <recommendedName>
            <fullName evidence="9">Glutathione hydrolase large chain</fullName>
        </recommendedName>
    </component>
    <component>
        <recommendedName>
            <fullName evidence="9">Glutathione hydrolase small chain</fullName>
        </recommendedName>
    </component>
</protein>
<keyword evidence="4 9" id="KW-0808">Transferase</keyword>
<evidence type="ECO:0000256" key="2">
    <source>
        <dbReference type="ARBA" id="ARBA00001089"/>
    </source>
</evidence>
<dbReference type="RefSeq" id="WP_207879766.1">
    <property type="nucleotide sequence ID" value="NZ_JAFVMF010000004.1"/>
</dbReference>
<name>A0ABS3LT05_9PROT</name>
<comment type="catalytic activity">
    <reaction evidence="1 9">
        <text>an S-substituted glutathione + H2O = an S-substituted L-cysteinylglycine + L-glutamate</text>
        <dbReference type="Rhea" id="RHEA:59468"/>
        <dbReference type="ChEBI" id="CHEBI:15377"/>
        <dbReference type="ChEBI" id="CHEBI:29985"/>
        <dbReference type="ChEBI" id="CHEBI:90779"/>
        <dbReference type="ChEBI" id="CHEBI:143103"/>
        <dbReference type="EC" id="3.4.19.13"/>
    </reaction>
</comment>
<reference evidence="11 12" key="1">
    <citation type="submission" date="2021-03" db="EMBL/GenBank/DDBJ databases">
        <title>The complete genome sequence of Acetobacter sacchari TBRC 11175.</title>
        <authorList>
            <person name="Charoenyingcharoen P."/>
            <person name="Yukphan P."/>
        </authorList>
    </citation>
    <scope>NUCLEOTIDE SEQUENCE [LARGE SCALE GENOMIC DNA]</scope>
    <source>
        <strain evidence="11 12">TBRC 11175</strain>
    </source>
</reference>
<dbReference type="EC" id="3.4.19.13" evidence="9"/>
<dbReference type="InterPro" id="IPR029055">
    <property type="entry name" value="Ntn_hydrolases_N"/>
</dbReference>
<dbReference type="Pfam" id="PF01019">
    <property type="entry name" value="G_glu_transpept"/>
    <property type="match status" value="1"/>
</dbReference>
<proteinExistence type="inferred from homology"/>
<dbReference type="NCBIfam" id="TIGR00066">
    <property type="entry name" value="g_glut_trans"/>
    <property type="match status" value="1"/>
</dbReference>
<evidence type="ECO:0000256" key="4">
    <source>
        <dbReference type="ARBA" id="ARBA00022679"/>
    </source>
</evidence>